<sequence>MLADIIRLMRSCSASILISFSNTFVRVFRLIFVGRINDLTVDNAPDVEAEASLILREYPLLTDDQYKQSRKKFINSVDDNAICALASRYNNGKFCRVVGKASGSFNVCVFIEFHGDSTKWIVRIPIEPAFDDAWIKLKSEVATMRYLKLETQVPVPIVHAYGRDVCLTSANERTQMFLITEFIHGCSLNKKLLINAKNEHRTRFFSQLIDILAELRRLEFPAIGSLTLSSDGSSGPDVGPVISMSAITLRQPHHRTLSLAHRLPHKPFASTVDYMEYQINLVSDFISIPVADLTEDDIKEEIAAFYAMKEAVRELSGRSADGEPFVLHHQDMRGANIIVDDELNIQGIIDWEFTSTIPRRIFTPPSWITGHDPDEGSEETHAEFFDILVKKGKADGRFAKLKQEWYGDGGIDQKNPGFCIAHVFRRPLDVLDIFSPLDESGESCKEQLSGLFTQSVTLAQVVHSRVEQCGRYTEWLKQNDLYITEVDRLFARSEALKAKFQ</sequence>
<dbReference type="Gene3D" id="3.90.1200.10">
    <property type="match status" value="1"/>
</dbReference>
<dbReference type="EMBL" id="CVQH01002780">
    <property type="protein sequence ID" value="CRK11290.1"/>
    <property type="molecule type" value="Genomic_DNA"/>
</dbReference>
<keyword evidence="3" id="KW-1185">Reference proteome</keyword>
<evidence type="ECO:0000259" key="1">
    <source>
        <dbReference type="Pfam" id="PF01636"/>
    </source>
</evidence>
<dbReference type="InterPro" id="IPR002575">
    <property type="entry name" value="Aminoglycoside_PTrfase"/>
</dbReference>
<dbReference type="STRING" id="100787.A0A0G4KPG8"/>
<accession>A0A0G4KPG8</accession>
<reference evidence="2 3" key="1">
    <citation type="submission" date="2015-05" db="EMBL/GenBank/DDBJ databases">
        <authorList>
            <person name="Wang D.B."/>
            <person name="Wang M."/>
        </authorList>
    </citation>
    <scope>NUCLEOTIDE SEQUENCE [LARGE SCALE GENOMIC DNA]</scope>
    <source>
        <strain evidence="2">VL1</strain>
    </source>
</reference>
<name>A0A0G4KPG8_VERLO</name>
<dbReference type="AlphaFoldDB" id="A0A0G4KPG8"/>
<dbReference type="InterPro" id="IPR011009">
    <property type="entry name" value="Kinase-like_dom_sf"/>
</dbReference>
<protein>
    <recommendedName>
        <fullName evidence="1">Aminoglycoside phosphotransferase domain-containing protein</fullName>
    </recommendedName>
</protein>
<dbReference type="InterPro" id="IPR051678">
    <property type="entry name" value="AGP_Transferase"/>
</dbReference>
<dbReference type="PANTHER" id="PTHR21310:SF37">
    <property type="entry name" value="AMINOGLYCOSIDE PHOSPHOTRANSFERASE DOMAIN-CONTAINING PROTEIN"/>
    <property type="match status" value="1"/>
</dbReference>
<gene>
    <name evidence="2" type="ORF">BN1708_010096</name>
</gene>
<evidence type="ECO:0000313" key="2">
    <source>
        <dbReference type="EMBL" id="CRK11290.1"/>
    </source>
</evidence>
<proteinExistence type="predicted"/>
<evidence type="ECO:0000313" key="3">
    <source>
        <dbReference type="Proteomes" id="UP000044602"/>
    </source>
</evidence>
<dbReference type="Pfam" id="PF01636">
    <property type="entry name" value="APH"/>
    <property type="match status" value="1"/>
</dbReference>
<dbReference type="Proteomes" id="UP000044602">
    <property type="component" value="Unassembled WGS sequence"/>
</dbReference>
<organism evidence="2 3">
    <name type="scientific">Verticillium longisporum</name>
    <name type="common">Verticillium dahliae var. longisporum</name>
    <dbReference type="NCBI Taxonomy" id="100787"/>
    <lineage>
        <taxon>Eukaryota</taxon>
        <taxon>Fungi</taxon>
        <taxon>Dikarya</taxon>
        <taxon>Ascomycota</taxon>
        <taxon>Pezizomycotina</taxon>
        <taxon>Sordariomycetes</taxon>
        <taxon>Hypocreomycetidae</taxon>
        <taxon>Glomerellales</taxon>
        <taxon>Plectosphaerellaceae</taxon>
        <taxon>Verticillium</taxon>
    </lineage>
</organism>
<feature type="domain" description="Aminoglycoside phosphotransferase" evidence="1">
    <location>
        <begin position="116"/>
        <end position="357"/>
    </location>
</feature>
<dbReference type="PANTHER" id="PTHR21310">
    <property type="entry name" value="AMINOGLYCOSIDE PHOSPHOTRANSFERASE-RELATED-RELATED"/>
    <property type="match status" value="1"/>
</dbReference>
<dbReference type="SUPFAM" id="SSF56112">
    <property type="entry name" value="Protein kinase-like (PK-like)"/>
    <property type="match status" value="1"/>
</dbReference>